<keyword evidence="6 7" id="KW-0482">Metalloprotease</keyword>
<evidence type="ECO:0000256" key="6">
    <source>
        <dbReference type="ARBA" id="ARBA00023049"/>
    </source>
</evidence>
<dbReference type="EMBL" id="JRFA01000014">
    <property type="protein sequence ID" value="KGN74310.1"/>
    <property type="molecule type" value="Genomic_DNA"/>
</dbReference>
<dbReference type="OrthoDB" id="9773538at2"/>
<dbReference type="Gene3D" id="1.10.1370.10">
    <property type="entry name" value="Neurolysin, domain 3"/>
    <property type="match status" value="1"/>
</dbReference>
<protein>
    <submittedName>
        <fullName evidence="9">Peptidase M3</fullName>
    </submittedName>
</protein>
<evidence type="ECO:0000256" key="3">
    <source>
        <dbReference type="ARBA" id="ARBA00022723"/>
    </source>
</evidence>
<evidence type="ECO:0000256" key="1">
    <source>
        <dbReference type="ARBA" id="ARBA00006040"/>
    </source>
</evidence>
<accession>A0A0A2EA49</accession>
<keyword evidence="3 7" id="KW-0479">Metal-binding</keyword>
<dbReference type="FunFam" id="3.40.390.10:FF:000009">
    <property type="entry name" value="Oligopeptidase A"/>
    <property type="match status" value="1"/>
</dbReference>
<reference evidence="9 10" key="1">
    <citation type="submission" date="2014-09" db="EMBL/GenBank/DDBJ databases">
        <title>Draft Genome Sequence of Porphyromonas macacae COT-192_OH2859.</title>
        <authorList>
            <person name="Wallis C."/>
            <person name="Deusch O."/>
            <person name="O'Flynn C."/>
            <person name="Davis I."/>
            <person name="Horsfall A."/>
            <person name="Kirkwood N."/>
            <person name="Harris S."/>
            <person name="Eisen J.A."/>
            <person name="Coil D.A."/>
            <person name="Darling A.E."/>
            <person name="Jospin G."/>
            <person name="Alexiev A."/>
        </authorList>
    </citation>
    <scope>NUCLEOTIDE SEQUENCE [LARGE SCALE GENOMIC DNA]</scope>
    <source>
        <strain evidence="10">COT-192 OH2859</strain>
    </source>
</reference>
<dbReference type="AlphaFoldDB" id="A0A0A2EA49"/>
<evidence type="ECO:0000313" key="9">
    <source>
        <dbReference type="EMBL" id="KGN74310.1"/>
    </source>
</evidence>
<dbReference type="Gene3D" id="3.40.390.10">
    <property type="entry name" value="Collagenase (Catalytic Domain)"/>
    <property type="match status" value="1"/>
</dbReference>
<keyword evidence="10" id="KW-1185">Reference proteome</keyword>
<keyword evidence="4 7" id="KW-0378">Hydrolase</keyword>
<evidence type="ECO:0000256" key="2">
    <source>
        <dbReference type="ARBA" id="ARBA00022670"/>
    </source>
</evidence>
<dbReference type="InterPro" id="IPR024077">
    <property type="entry name" value="Neurolysin/TOP_dom2"/>
</dbReference>
<dbReference type="CDD" id="cd06456">
    <property type="entry name" value="M3A_DCP"/>
    <property type="match status" value="1"/>
</dbReference>
<dbReference type="eggNOG" id="COG0339">
    <property type="taxonomic scope" value="Bacteria"/>
</dbReference>
<evidence type="ECO:0000313" key="10">
    <source>
        <dbReference type="Proteomes" id="UP000030103"/>
    </source>
</evidence>
<dbReference type="GO" id="GO:0046872">
    <property type="term" value="F:metal ion binding"/>
    <property type="evidence" value="ECO:0007669"/>
    <property type="project" value="UniProtKB-UniRule"/>
</dbReference>
<dbReference type="RefSeq" id="WP_036873628.1">
    <property type="nucleotide sequence ID" value="NZ_JRFA01000014.1"/>
</dbReference>
<sequence>MENPLLAAYTTPYGAYPFDTFKEEDYIPAFTEGIAEKKALVDSIINNPDTPTFDNTLIPLERGSEKLEKVSNIFFNLLHSNSTDGLQEISQQIMPMLTELGNYISLSKPLFDRIKNVYERQDEFGLDEEDRRILKETYDGFKDSGALLPDEEKKKLERLSLEQSKLTLTYGQNVLRDEQTYTLHLTDSADVAGMPETVLGMARHRAEEKADGKGWLFDLSAPSYFPFLQHNPHSRLRKEMYLAKMSVGAKNDDYNNEQNVIDIVNNRLTSANMLGYETFAHLALHDRMAKEPGAVYRLLDELLEAYKPVGEKELETIRSYAAENGHQGELMAWDWSYWAEQYRQTHYELDDEMLRPYFKLENVIDGVFGLATRLYGITFKRNESIPVYHKDVKVYEVQDEDGSYLGLLYTDFFPRKGKKSGAWMNGLQDQYIDRNGEDHRPHIVLVMNFTPPTAEKPSLLTPGEVRTFLHEFGHALHGMLTHCKYASISGTSVARDFVELPSQLMENWLTEREWLDSFACHYQTGEKIPAALIDKMLAARHFLVGYAACRQLSFGYLDMAYHTRTEPLPKEIRVKTFEEEAWAKALLLPPSPEGTMMSTAFNHIFSGGYASGYYGYKWAEVLDADAFGYFQEKGLFSREVANRFRHEVLEQGDKREAMELYEAFRGRKPTIQALLKRDGLTD</sequence>
<dbReference type="GO" id="GO:0006508">
    <property type="term" value="P:proteolysis"/>
    <property type="evidence" value="ECO:0007669"/>
    <property type="project" value="UniProtKB-KW"/>
</dbReference>
<dbReference type="SUPFAM" id="SSF55486">
    <property type="entry name" value="Metalloproteases ('zincins'), catalytic domain"/>
    <property type="match status" value="1"/>
</dbReference>
<dbReference type="InterPro" id="IPR045090">
    <property type="entry name" value="Pept_M3A_M3B"/>
</dbReference>
<dbReference type="InterPro" id="IPR034005">
    <property type="entry name" value="M3A_DCP"/>
</dbReference>
<comment type="cofactor">
    <cofactor evidence="7">
        <name>Zn(2+)</name>
        <dbReference type="ChEBI" id="CHEBI:29105"/>
    </cofactor>
    <text evidence="7">Binds 1 zinc ion.</text>
</comment>
<dbReference type="InterPro" id="IPR024079">
    <property type="entry name" value="MetalloPept_cat_dom_sf"/>
</dbReference>
<comment type="caution">
    <text evidence="9">The sequence shown here is derived from an EMBL/GenBank/DDBJ whole genome shotgun (WGS) entry which is preliminary data.</text>
</comment>
<dbReference type="GO" id="GO:0005829">
    <property type="term" value="C:cytosol"/>
    <property type="evidence" value="ECO:0007669"/>
    <property type="project" value="TreeGrafter"/>
</dbReference>
<dbReference type="Pfam" id="PF01432">
    <property type="entry name" value="Peptidase_M3"/>
    <property type="match status" value="1"/>
</dbReference>
<comment type="similarity">
    <text evidence="1 7">Belongs to the peptidase M3 family.</text>
</comment>
<dbReference type="InterPro" id="IPR001567">
    <property type="entry name" value="Pept_M3A_M3B_dom"/>
</dbReference>
<dbReference type="Gene3D" id="1.10.1370.40">
    <property type="match status" value="1"/>
</dbReference>
<dbReference type="GO" id="GO:0004222">
    <property type="term" value="F:metalloendopeptidase activity"/>
    <property type="evidence" value="ECO:0007669"/>
    <property type="project" value="InterPro"/>
</dbReference>
<evidence type="ECO:0000259" key="8">
    <source>
        <dbReference type="Pfam" id="PF01432"/>
    </source>
</evidence>
<organism evidence="9 10">
    <name type="scientific">Porphyromonas macacae</name>
    <dbReference type="NCBI Taxonomy" id="28115"/>
    <lineage>
        <taxon>Bacteria</taxon>
        <taxon>Pseudomonadati</taxon>
        <taxon>Bacteroidota</taxon>
        <taxon>Bacteroidia</taxon>
        <taxon>Bacteroidales</taxon>
        <taxon>Porphyromonadaceae</taxon>
        <taxon>Porphyromonas</taxon>
    </lineage>
</organism>
<proteinExistence type="inferred from homology"/>
<keyword evidence="5 7" id="KW-0862">Zinc</keyword>
<evidence type="ECO:0000256" key="4">
    <source>
        <dbReference type="ARBA" id="ARBA00022801"/>
    </source>
</evidence>
<dbReference type="PANTHER" id="PTHR43660:SF1">
    <property type="entry name" value="DIPEPTIDYL CARBOXYPEPTIDASE"/>
    <property type="match status" value="1"/>
</dbReference>
<name>A0A0A2EA49_9PORP</name>
<gene>
    <name evidence="9" type="ORF">HQ47_04420</name>
</gene>
<evidence type="ECO:0000256" key="5">
    <source>
        <dbReference type="ARBA" id="ARBA00022833"/>
    </source>
</evidence>
<dbReference type="GO" id="GO:0004180">
    <property type="term" value="F:carboxypeptidase activity"/>
    <property type="evidence" value="ECO:0007669"/>
    <property type="project" value="TreeGrafter"/>
</dbReference>
<keyword evidence="2 7" id="KW-0645">Protease</keyword>
<dbReference type="STRING" id="28115.HQ47_04420"/>
<feature type="domain" description="Peptidase M3A/M3B catalytic" evidence="8">
    <location>
        <begin position="227"/>
        <end position="677"/>
    </location>
</feature>
<dbReference type="PANTHER" id="PTHR43660">
    <property type="entry name" value="DIPEPTIDYL CARBOXYPEPTIDASE"/>
    <property type="match status" value="1"/>
</dbReference>
<dbReference type="Proteomes" id="UP000030103">
    <property type="component" value="Unassembled WGS sequence"/>
</dbReference>
<evidence type="ECO:0000256" key="7">
    <source>
        <dbReference type="RuleBase" id="RU003435"/>
    </source>
</evidence>